<dbReference type="Proteomes" id="UP000785625">
    <property type="component" value="Unassembled WGS sequence"/>
</dbReference>
<gene>
    <name evidence="1" type="ORF">H5975_00830</name>
</gene>
<reference evidence="1 2" key="1">
    <citation type="journal article" date="2021" name="Sci. Rep.">
        <title>The distribution of antibiotic resistance genes in chicken gut microbiota commensals.</title>
        <authorList>
            <person name="Juricova H."/>
            <person name="Matiasovicova J."/>
            <person name="Kubasova T."/>
            <person name="Cejkova D."/>
            <person name="Rychlik I."/>
        </authorList>
    </citation>
    <scope>NUCLEOTIDE SEQUENCE [LARGE SCALE GENOMIC DNA]</scope>
    <source>
        <strain evidence="1 2">An574</strain>
    </source>
</reference>
<dbReference type="RefSeq" id="WP_204784486.1">
    <property type="nucleotide sequence ID" value="NZ_CALVGD010000011.1"/>
</dbReference>
<comment type="caution">
    <text evidence="1">The sequence shown here is derived from an EMBL/GenBank/DDBJ whole genome shotgun (WGS) entry which is preliminary data.</text>
</comment>
<evidence type="ECO:0000313" key="2">
    <source>
        <dbReference type="Proteomes" id="UP000785625"/>
    </source>
</evidence>
<sequence length="154" mass="17419">MQLTYEEYLAQLESDHVQVTTTNTTTAKIQEDATITQALNFMADQLASGYLCRYEWQVTMPVGEALSVRLETNLINVPMAEAPRLDPKLLTRDSKYQVKIYMVAEGDDLNKSSLRIDELVADTEAVDTAEAVNHFKEWVADQLAMTVENRKEAE</sequence>
<protein>
    <submittedName>
        <fullName evidence="1">Uncharacterized protein</fullName>
    </submittedName>
</protein>
<evidence type="ECO:0000313" key="1">
    <source>
        <dbReference type="EMBL" id="MBM6940042.1"/>
    </source>
</evidence>
<proteinExistence type="predicted"/>
<accession>A0ABS2GUY5</accession>
<organism evidence="1 2">
    <name type="scientific">Limosilactobacillus coleohominis</name>
    <dbReference type="NCBI Taxonomy" id="181675"/>
    <lineage>
        <taxon>Bacteria</taxon>
        <taxon>Bacillati</taxon>
        <taxon>Bacillota</taxon>
        <taxon>Bacilli</taxon>
        <taxon>Lactobacillales</taxon>
        <taxon>Lactobacillaceae</taxon>
        <taxon>Limosilactobacillus</taxon>
    </lineage>
</organism>
<dbReference type="EMBL" id="JACJKU010000004">
    <property type="protein sequence ID" value="MBM6940042.1"/>
    <property type="molecule type" value="Genomic_DNA"/>
</dbReference>
<keyword evidence="2" id="KW-1185">Reference proteome</keyword>
<name>A0ABS2GUY5_9LACO</name>